<dbReference type="Gene3D" id="2.30.30.830">
    <property type="match status" value="1"/>
</dbReference>
<name>A0ABY9YYI5_9GAMM</name>
<dbReference type="Proteomes" id="UP001301869">
    <property type="component" value="Chromosome"/>
</dbReference>
<sequence>MLTHPRAATLLLALLLAGCVDPKFGELQDTLDEKQRLTEEPAEVEVPEMPAYTPVAYAYPKRRSPFLPPDELGQEALAETFDSELAPDQSRSAEPLESYPLPELELVGTLRMGKRRSALIKTPQGEVTSVREGSYMGVNFGRVKQIEPQRLTVVERIFKPREGWQERSVSIELAVDEAGQ</sequence>
<proteinExistence type="predicted"/>
<dbReference type="InterPro" id="IPR007446">
    <property type="entry name" value="PilP"/>
</dbReference>
<protein>
    <submittedName>
        <fullName evidence="1">Pilus assembly protein PilP</fullName>
    </submittedName>
</protein>
<dbReference type="PROSITE" id="PS51257">
    <property type="entry name" value="PROKAR_LIPOPROTEIN"/>
    <property type="match status" value="1"/>
</dbReference>
<keyword evidence="2" id="KW-1185">Reference proteome</keyword>
<evidence type="ECO:0000313" key="1">
    <source>
        <dbReference type="EMBL" id="WNK19521.1"/>
    </source>
</evidence>
<dbReference type="PIRSF" id="PIRSF016481">
    <property type="entry name" value="Pilus_assembly_PilP"/>
    <property type="match status" value="1"/>
</dbReference>
<dbReference type="RefSeq" id="WP_311882852.1">
    <property type="nucleotide sequence ID" value="NZ_CP119391.1"/>
</dbReference>
<gene>
    <name evidence="1" type="ORF">P1P91_11800</name>
</gene>
<accession>A0ABY9YYI5</accession>
<evidence type="ECO:0000313" key="2">
    <source>
        <dbReference type="Proteomes" id="UP001301869"/>
    </source>
</evidence>
<organism evidence="1 2">
    <name type="scientific">Halomonas piscis</name>
    <dbReference type="NCBI Taxonomy" id="3031727"/>
    <lineage>
        <taxon>Bacteria</taxon>
        <taxon>Pseudomonadati</taxon>
        <taxon>Pseudomonadota</taxon>
        <taxon>Gammaproteobacteria</taxon>
        <taxon>Oceanospirillales</taxon>
        <taxon>Halomonadaceae</taxon>
        <taxon>Halomonas</taxon>
    </lineage>
</organism>
<reference evidence="1 2" key="1">
    <citation type="submission" date="2023-03" db="EMBL/GenBank/DDBJ databases">
        <title>Halomonas sp. nov., isolated from Korean tranditional fermented seafood 'Jeotgal'.</title>
        <authorList>
            <person name="Kim B."/>
            <person name="Shin N.-R."/>
        </authorList>
    </citation>
    <scope>NUCLEOTIDE SEQUENCE [LARGE SCALE GENOMIC DNA]</scope>
    <source>
        <strain evidence="1 2">SG2L-4</strain>
    </source>
</reference>
<dbReference type="EMBL" id="CP119391">
    <property type="protein sequence ID" value="WNK19521.1"/>
    <property type="molecule type" value="Genomic_DNA"/>
</dbReference>
<dbReference type="Pfam" id="PF04351">
    <property type="entry name" value="PilP"/>
    <property type="match status" value="1"/>
</dbReference>